<evidence type="ECO:0000313" key="2">
    <source>
        <dbReference type="EMBL" id="CAL6094389.1"/>
    </source>
</evidence>
<accession>A0AA86PZW2</accession>
<keyword evidence="3" id="KW-1185">Reference proteome</keyword>
<proteinExistence type="predicted"/>
<dbReference type="SUPFAM" id="SSF52540">
    <property type="entry name" value="P-loop containing nucleoside triphosphate hydrolases"/>
    <property type="match status" value="2"/>
</dbReference>
<protein>
    <submittedName>
        <fullName evidence="1">Uncharacterized protein</fullName>
    </submittedName>
</protein>
<name>A0AA86PZW2_9EUKA</name>
<sequence>MNNLTSDSIETLKGCKLPLASFSFIGFFGAPGCGKTTQLQYVADTIVQWSKTTKYNLDNPDICNGEVSHYIFMSPSTQTDHTLKNKDNKTLLEATDDNILKLVDSIYTMNERFQDALKIQNYIRQVAKDIYEEKYSGKDSNLNQLNIKAILQNHPEYKTILTGIEQLEQFKREYPELRFKETNKQVLQVLSDITSNKISSFESRFTFGLLESSNSKSIVKEFDGFMVRRPKIILIIDDQTGSRLFRDVGNNLYRIVSHRRHQSLFYIGVSIHSPGALFIGFKTIMNSFLLFRGIPIEKLKDIYGAVQSLDSVDFNVKSFVELYNQYTGYYETDMTKKEQYRFNFLYVQSQPQTSIWFKFDKQIK</sequence>
<dbReference type="EMBL" id="CATOUU010000784">
    <property type="protein sequence ID" value="CAI9947961.1"/>
    <property type="molecule type" value="Genomic_DNA"/>
</dbReference>
<dbReference type="Proteomes" id="UP001642409">
    <property type="component" value="Unassembled WGS sequence"/>
</dbReference>
<evidence type="ECO:0000313" key="1">
    <source>
        <dbReference type="EMBL" id="CAI9947961.1"/>
    </source>
</evidence>
<evidence type="ECO:0000313" key="3">
    <source>
        <dbReference type="Proteomes" id="UP001642409"/>
    </source>
</evidence>
<comment type="caution">
    <text evidence="1">The sequence shown here is derived from an EMBL/GenBank/DDBJ whole genome shotgun (WGS) entry which is preliminary data.</text>
</comment>
<dbReference type="EMBL" id="CAXDID020000466">
    <property type="protein sequence ID" value="CAL6094389.1"/>
    <property type="molecule type" value="Genomic_DNA"/>
</dbReference>
<dbReference type="AlphaFoldDB" id="A0AA86PZW2"/>
<reference evidence="1" key="1">
    <citation type="submission" date="2023-06" db="EMBL/GenBank/DDBJ databases">
        <authorList>
            <person name="Kurt Z."/>
        </authorList>
    </citation>
    <scope>NUCLEOTIDE SEQUENCE</scope>
</reference>
<dbReference type="InterPro" id="IPR027417">
    <property type="entry name" value="P-loop_NTPase"/>
</dbReference>
<gene>
    <name evidence="1" type="ORF">HINF_LOCUS35606</name>
    <name evidence="2" type="ORF">HINF_LOCUS67445</name>
</gene>
<organism evidence="1">
    <name type="scientific">Hexamita inflata</name>
    <dbReference type="NCBI Taxonomy" id="28002"/>
    <lineage>
        <taxon>Eukaryota</taxon>
        <taxon>Metamonada</taxon>
        <taxon>Diplomonadida</taxon>
        <taxon>Hexamitidae</taxon>
        <taxon>Hexamitinae</taxon>
        <taxon>Hexamita</taxon>
    </lineage>
</organism>
<reference evidence="2 3" key="2">
    <citation type="submission" date="2024-07" db="EMBL/GenBank/DDBJ databases">
        <authorList>
            <person name="Akdeniz Z."/>
        </authorList>
    </citation>
    <scope>NUCLEOTIDE SEQUENCE [LARGE SCALE GENOMIC DNA]</scope>
</reference>